<dbReference type="Proteomes" id="UP000589036">
    <property type="component" value="Unassembled WGS sequence"/>
</dbReference>
<dbReference type="EMBL" id="JACCCC010000001">
    <property type="protein sequence ID" value="NYE50573.1"/>
    <property type="molecule type" value="Genomic_DNA"/>
</dbReference>
<keyword evidence="3" id="KW-1185">Reference proteome</keyword>
<accession>A0A852U6S7</accession>
<feature type="compositionally biased region" description="Pro residues" evidence="1">
    <location>
        <begin position="76"/>
        <end position="85"/>
    </location>
</feature>
<name>A0A852U6S7_9ACTN</name>
<evidence type="ECO:0000256" key="1">
    <source>
        <dbReference type="SAM" id="MobiDB-lite"/>
    </source>
</evidence>
<protein>
    <submittedName>
        <fullName evidence="2">Uncharacterized protein</fullName>
    </submittedName>
</protein>
<feature type="region of interest" description="Disordered" evidence="1">
    <location>
        <begin position="57"/>
        <end position="92"/>
    </location>
</feature>
<organism evidence="2 3">
    <name type="scientific">Spinactinospora alkalitolerans</name>
    <dbReference type="NCBI Taxonomy" id="687207"/>
    <lineage>
        <taxon>Bacteria</taxon>
        <taxon>Bacillati</taxon>
        <taxon>Actinomycetota</taxon>
        <taxon>Actinomycetes</taxon>
        <taxon>Streptosporangiales</taxon>
        <taxon>Nocardiopsidaceae</taxon>
        <taxon>Spinactinospora</taxon>
    </lineage>
</organism>
<dbReference type="AlphaFoldDB" id="A0A852U6S7"/>
<sequence length="168" mass="18348">MRLPRFETYLKDLLTGDASPSITSVQTFAEADYAKRPHGFRLQFASGGQAYLQLVRTSPSDGSDQRPEEPIVEGEPPTPIEPRPLPDGGGQVRTRDLEQYIKALITNSGSTELKDTEGYSEAPAESGQTYGVRVFFHSGAAIYILFVHTLRSGQGPSADTEFKVLEAV</sequence>
<dbReference type="RefSeq" id="WP_179646031.1">
    <property type="nucleotide sequence ID" value="NZ_BAAAYY010000038.1"/>
</dbReference>
<gene>
    <name evidence="2" type="ORF">HDA32_005693</name>
</gene>
<comment type="caution">
    <text evidence="2">The sequence shown here is derived from an EMBL/GenBank/DDBJ whole genome shotgun (WGS) entry which is preliminary data.</text>
</comment>
<proteinExistence type="predicted"/>
<reference evidence="2 3" key="1">
    <citation type="submission" date="2020-07" db="EMBL/GenBank/DDBJ databases">
        <title>Sequencing the genomes of 1000 actinobacteria strains.</title>
        <authorList>
            <person name="Klenk H.-P."/>
        </authorList>
    </citation>
    <scope>NUCLEOTIDE SEQUENCE [LARGE SCALE GENOMIC DNA]</scope>
    <source>
        <strain evidence="2 3">CXB654</strain>
    </source>
</reference>
<evidence type="ECO:0000313" key="2">
    <source>
        <dbReference type="EMBL" id="NYE50573.1"/>
    </source>
</evidence>
<evidence type="ECO:0000313" key="3">
    <source>
        <dbReference type="Proteomes" id="UP000589036"/>
    </source>
</evidence>